<evidence type="ECO:0000259" key="2">
    <source>
        <dbReference type="Pfam" id="PF22915"/>
    </source>
</evidence>
<dbReference type="InterPro" id="IPR055241">
    <property type="entry name" value="Armadillo_rpt_dom"/>
</dbReference>
<feature type="domain" description="Armadillo-like repeats" evidence="2">
    <location>
        <begin position="271"/>
        <end position="362"/>
    </location>
</feature>
<proteinExistence type="predicted"/>
<comment type="caution">
    <text evidence="3">The sequence shown here is derived from an EMBL/GenBank/DDBJ whole genome shotgun (WGS) entry which is preliminary data.</text>
</comment>
<evidence type="ECO:0000256" key="1">
    <source>
        <dbReference type="SAM" id="MobiDB-lite"/>
    </source>
</evidence>
<protein>
    <recommendedName>
        <fullName evidence="2">Armadillo-like repeats domain-containing protein</fullName>
    </recommendedName>
</protein>
<dbReference type="PANTHER" id="PTHR36793">
    <property type="entry name" value="RIBOSOMAL RNA SMALL SUBUNIT METHYLTRANSFERASE J"/>
    <property type="match status" value="1"/>
</dbReference>
<dbReference type="AlphaFoldDB" id="A0A835SYV5"/>
<feature type="compositionally biased region" description="Gly residues" evidence="1">
    <location>
        <begin position="441"/>
        <end position="450"/>
    </location>
</feature>
<dbReference type="GO" id="GO:0009535">
    <property type="term" value="C:chloroplast thylakoid membrane"/>
    <property type="evidence" value="ECO:0007669"/>
    <property type="project" value="TreeGrafter"/>
</dbReference>
<dbReference type="Proteomes" id="UP000650467">
    <property type="component" value="Unassembled WGS sequence"/>
</dbReference>
<feature type="region of interest" description="Disordered" evidence="1">
    <location>
        <begin position="1"/>
        <end position="20"/>
    </location>
</feature>
<feature type="compositionally biased region" description="Low complexity" evidence="1">
    <location>
        <begin position="423"/>
        <end position="440"/>
    </location>
</feature>
<organism evidence="3 4">
    <name type="scientific">Chlamydomonas incerta</name>
    <dbReference type="NCBI Taxonomy" id="51695"/>
    <lineage>
        <taxon>Eukaryota</taxon>
        <taxon>Viridiplantae</taxon>
        <taxon>Chlorophyta</taxon>
        <taxon>core chlorophytes</taxon>
        <taxon>Chlorophyceae</taxon>
        <taxon>CS clade</taxon>
        <taxon>Chlamydomonadales</taxon>
        <taxon>Chlamydomonadaceae</taxon>
        <taxon>Chlamydomonas</taxon>
    </lineage>
</organism>
<feature type="compositionally biased region" description="Acidic residues" evidence="1">
    <location>
        <begin position="76"/>
        <end position="87"/>
    </location>
</feature>
<keyword evidence="4" id="KW-1185">Reference proteome</keyword>
<evidence type="ECO:0000313" key="3">
    <source>
        <dbReference type="EMBL" id="KAG2428421.1"/>
    </source>
</evidence>
<feature type="region of interest" description="Disordered" evidence="1">
    <location>
        <begin position="415"/>
        <end position="456"/>
    </location>
</feature>
<sequence length="456" mass="47692">MINSQTQRALAARGSASQQATRVGAVLIPVRGAGPAAPVLPPRAPCPGPTNAPRRWSHTPAALPNRRQMRQQVLESETEEEETEESEALAAVKTAATKQREAKAELEAAISEGSEKTAAAAPAAAAAAAGAAAKGGESAAAVAPAAAVAETVAVAPAAKKVKTVVVTEVEEMEVEQIIEPLTFQSAARNTQAFLTTTLPGKLVLGALGAALLGSIGLAVARAYEKANTARAKRMRQIDRNRELVDGLNKYLLAGNRAGLTPGELRRLQRASGFTAVEVFRKYLWYLLRERKFDQGAVEDLVALKTGLGLSDADAGEALRERSARVYDKYGSLMLNTEGLTLAGAQRKATCMALFRKVLFLAEYDRLVGRGAEAEGGAGNVADIGKIFGATREDMDRLRIKNLYEAELDLEGMVLDTADEADEAPGGTTAGGQQQQQEGGKAAPGGGGAGAGEPKKQ</sequence>
<dbReference type="GO" id="GO:0009941">
    <property type="term" value="C:chloroplast envelope"/>
    <property type="evidence" value="ECO:0007669"/>
    <property type="project" value="TreeGrafter"/>
</dbReference>
<evidence type="ECO:0000313" key="4">
    <source>
        <dbReference type="Proteomes" id="UP000650467"/>
    </source>
</evidence>
<feature type="compositionally biased region" description="Pro residues" evidence="1">
    <location>
        <begin position="38"/>
        <end position="50"/>
    </location>
</feature>
<dbReference type="PANTHER" id="PTHR36793:SF1">
    <property type="entry name" value="RIBOSOMAL RNA SMALL SUBUNIT METHYLTRANSFERASE J"/>
    <property type="match status" value="1"/>
</dbReference>
<dbReference type="OrthoDB" id="1716611at2759"/>
<dbReference type="Pfam" id="PF22915">
    <property type="entry name" value="ARMH5"/>
    <property type="match status" value="1"/>
</dbReference>
<reference evidence="3" key="1">
    <citation type="journal article" date="2020" name="bioRxiv">
        <title>Comparative genomics of Chlamydomonas.</title>
        <authorList>
            <person name="Craig R.J."/>
            <person name="Hasan A.R."/>
            <person name="Ness R.W."/>
            <person name="Keightley P.D."/>
        </authorList>
    </citation>
    <scope>NUCLEOTIDE SEQUENCE</scope>
    <source>
        <strain evidence="3">SAG 7.73</strain>
    </source>
</reference>
<gene>
    <name evidence="3" type="ORF">HXX76_011541</name>
</gene>
<dbReference type="EMBL" id="JAEHOC010000034">
    <property type="protein sequence ID" value="KAG2428421.1"/>
    <property type="molecule type" value="Genomic_DNA"/>
</dbReference>
<accession>A0A835SYV5</accession>
<feature type="region of interest" description="Disordered" evidence="1">
    <location>
        <begin position="34"/>
        <end position="96"/>
    </location>
</feature>
<name>A0A835SYV5_CHLIN</name>